<feature type="region of interest" description="Disordered" evidence="13">
    <location>
        <begin position="788"/>
        <end position="811"/>
    </location>
</feature>
<comment type="subcellular location">
    <subcellularLocation>
        <location evidence="1">Nucleus</location>
    </subcellularLocation>
</comment>
<dbReference type="Gene3D" id="1.10.1040.30">
    <property type="entry name" value="ISWI, HAND domain"/>
    <property type="match status" value="1"/>
</dbReference>
<evidence type="ECO:0000259" key="14">
    <source>
        <dbReference type="PROSITE" id="PS51192"/>
    </source>
</evidence>
<dbReference type="SUPFAM" id="SSF101224">
    <property type="entry name" value="HAND domain of the nucleosome remodeling ATPase ISWI"/>
    <property type="match status" value="1"/>
</dbReference>
<dbReference type="InterPro" id="IPR014001">
    <property type="entry name" value="Helicase_ATP-bd"/>
</dbReference>
<dbReference type="GO" id="GO:0140658">
    <property type="term" value="F:ATP-dependent chromatin remodeler activity"/>
    <property type="evidence" value="ECO:0007669"/>
    <property type="project" value="TreeGrafter"/>
</dbReference>
<dbReference type="InterPro" id="IPR038718">
    <property type="entry name" value="SNF2-like_sf"/>
</dbReference>
<dbReference type="InterPro" id="IPR036306">
    <property type="entry name" value="ISWI_HAND-dom_sf"/>
</dbReference>
<feature type="region of interest" description="Disordered" evidence="13">
    <location>
        <begin position="1"/>
        <end position="79"/>
    </location>
</feature>
<dbReference type="GO" id="GO:0005524">
    <property type="term" value="F:ATP binding"/>
    <property type="evidence" value="ECO:0007669"/>
    <property type="project" value="UniProtKB-KW"/>
</dbReference>
<evidence type="ECO:0000256" key="9">
    <source>
        <dbReference type="ARBA" id="ARBA00022853"/>
    </source>
</evidence>
<evidence type="ECO:0000259" key="15">
    <source>
        <dbReference type="PROSITE" id="PS51194"/>
    </source>
</evidence>
<evidence type="ECO:0000256" key="4">
    <source>
        <dbReference type="ARBA" id="ARBA00022737"/>
    </source>
</evidence>
<dbReference type="GO" id="GO:0042393">
    <property type="term" value="F:histone binding"/>
    <property type="evidence" value="ECO:0007669"/>
    <property type="project" value="TreeGrafter"/>
</dbReference>
<dbReference type="InterPro" id="IPR049730">
    <property type="entry name" value="SNF2/RAD54-like_C"/>
</dbReference>
<dbReference type="EMBL" id="JAKKPZ010000043">
    <property type="protein sequence ID" value="KAI1707070.1"/>
    <property type="molecule type" value="Genomic_DNA"/>
</dbReference>
<dbReference type="InterPro" id="IPR015195">
    <property type="entry name" value="SLIDE"/>
</dbReference>
<feature type="region of interest" description="Disordered" evidence="13">
    <location>
        <begin position="998"/>
        <end position="1041"/>
    </location>
</feature>
<evidence type="ECO:0000256" key="3">
    <source>
        <dbReference type="ARBA" id="ARBA00022553"/>
    </source>
</evidence>
<dbReference type="InterPro" id="IPR001650">
    <property type="entry name" value="Helicase_C-like"/>
</dbReference>
<dbReference type="SUPFAM" id="SSF52540">
    <property type="entry name" value="P-loop containing nucleoside triphosphate hydrolases"/>
    <property type="match status" value="2"/>
</dbReference>
<keyword evidence="11" id="KW-0539">Nucleus</keyword>
<evidence type="ECO:0000256" key="5">
    <source>
        <dbReference type="ARBA" id="ARBA00022741"/>
    </source>
</evidence>
<keyword evidence="4" id="KW-0677">Repeat</keyword>
<feature type="domain" description="Helicase C-terminal" evidence="15">
    <location>
        <begin position="462"/>
        <end position="613"/>
    </location>
</feature>
<dbReference type="Gene3D" id="1.20.5.1190">
    <property type="entry name" value="iswi atpase"/>
    <property type="match status" value="1"/>
</dbReference>
<dbReference type="GO" id="GO:0031010">
    <property type="term" value="C:ISWI-type complex"/>
    <property type="evidence" value="ECO:0007669"/>
    <property type="project" value="UniProtKB-ARBA"/>
</dbReference>
<organism evidence="17 18">
    <name type="scientific">Ditylenchus destructor</name>
    <dbReference type="NCBI Taxonomy" id="166010"/>
    <lineage>
        <taxon>Eukaryota</taxon>
        <taxon>Metazoa</taxon>
        <taxon>Ecdysozoa</taxon>
        <taxon>Nematoda</taxon>
        <taxon>Chromadorea</taxon>
        <taxon>Rhabditida</taxon>
        <taxon>Tylenchina</taxon>
        <taxon>Tylenchomorpha</taxon>
        <taxon>Sphaerularioidea</taxon>
        <taxon>Anguinidae</taxon>
        <taxon>Anguininae</taxon>
        <taxon>Ditylenchus</taxon>
    </lineage>
</organism>
<evidence type="ECO:0000313" key="17">
    <source>
        <dbReference type="EMBL" id="KAI1707070.1"/>
    </source>
</evidence>
<comment type="similarity">
    <text evidence="2">Belongs to the SNF2/RAD54 helicase family. ISWI subfamily.</text>
</comment>
<dbReference type="InterPro" id="IPR001005">
    <property type="entry name" value="SANT/Myb"/>
</dbReference>
<keyword evidence="10" id="KW-0238">DNA-binding</keyword>
<dbReference type="InterPro" id="IPR000330">
    <property type="entry name" value="SNF2_N"/>
</dbReference>
<dbReference type="PANTHER" id="PTHR45623:SF49">
    <property type="entry name" value="SWI_SNF-RELATED MATRIX-ASSOCIATED ACTIN-DEPENDENT REGULATOR OF CHROMATIN SUBFAMILY A MEMBER 5"/>
    <property type="match status" value="1"/>
</dbReference>
<evidence type="ECO:0000256" key="1">
    <source>
        <dbReference type="ARBA" id="ARBA00004123"/>
    </source>
</evidence>
<evidence type="ECO:0000256" key="13">
    <source>
        <dbReference type="SAM" id="MobiDB-lite"/>
    </source>
</evidence>
<keyword evidence="3" id="KW-0597">Phosphoprotein</keyword>
<dbReference type="AlphaFoldDB" id="A0AAD4MXD6"/>
<dbReference type="InterPro" id="IPR027417">
    <property type="entry name" value="P-loop_NTPase"/>
</dbReference>
<dbReference type="FunFam" id="1.10.10.60:FF:000049">
    <property type="entry name" value="SWI/SNF-related matrix-associated actin-dependent regulator of chromatin subfamily A member"/>
    <property type="match status" value="1"/>
</dbReference>
<dbReference type="Pfam" id="PF00176">
    <property type="entry name" value="SNF2-rel_dom"/>
    <property type="match status" value="1"/>
</dbReference>
<dbReference type="InterPro" id="IPR015194">
    <property type="entry name" value="ISWI_HAND-dom"/>
</dbReference>
<protein>
    <submittedName>
        <fullName evidence="17">SLIDE domain-containing protein</fullName>
    </submittedName>
</protein>
<dbReference type="GO" id="GO:0016887">
    <property type="term" value="F:ATP hydrolysis activity"/>
    <property type="evidence" value="ECO:0007669"/>
    <property type="project" value="TreeGrafter"/>
</dbReference>
<dbReference type="FunFam" id="1.10.10.60:FF:000022">
    <property type="entry name" value="ISWI chromatin-remodeling complex ATPase CHR11 isoform A"/>
    <property type="match status" value="1"/>
</dbReference>
<dbReference type="PROSITE" id="PS51194">
    <property type="entry name" value="HELICASE_CTER"/>
    <property type="match status" value="1"/>
</dbReference>
<dbReference type="SUPFAM" id="SSF46689">
    <property type="entry name" value="Homeodomain-like"/>
    <property type="match status" value="2"/>
</dbReference>
<evidence type="ECO:0000256" key="8">
    <source>
        <dbReference type="ARBA" id="ARBA00022840"/>
    </source>
</evidence>
<dbReference type="PROSITE" id="PS51192">
    <property type="entry name" value="HELICASE_ATP_BIND_1"/>
    <property type="match status" value="1"/>
</dbReference>
<sequence length="1041" mass="121095">MSDMDDGEYKEEKEIIQDEEEPIQDDKQGEDQPEEAMEVDDIKEEEDEKDYDEPDSARCSTSAAGGSPKKPGPGGDPLQRFEKLLQKTENISHLLTTGGIDAKKKPIVHKNSAEGDHRHRMTEKEEDEELLQQAKQSDSLLTFDKSPYYIKNGEMRDYQIRGLNWLIQLQQKNINGILADEMGLGKTLQTISVLGFMKHFKHMNGPFLIIVPKSTLNNWMNEFKKWCPSISACCLIGDQEARNQVINETILPGNFEALVTSYEMVLKTTNMLKKIVWKYLVIDEAHRIKNEKSKLSEMVRLIKSKHRLLITGTPLQNNLHELWALLNFLLPDQFGSAEAFDDMFTDDGLLGNEDLVKRLHKVLQPFLLRRIKADVEKTLLPKKELKIYVGMSKMQREWYTKILLKDIDVVNGAGKVEKARLMNILMHLRKCTNHPYLFDGAEPGPPFTTDEHLIENSGKMLLLDKLLKRLKEQGSRVLIFSQMSRMLDMLEDYCWFRNYKYCRLDGQTPHEDRQEMIDAYNAPDSELFVFMLTTRAGGLGINLATADIVIIYDSDWNPQVDLQAMDRAHRIGQKKQVHVFRFVTENTVDERIIERAEMKLRLDSVVIQQGRLAEAQKTLGKDDMLQMIRHGANKVFAGKDSTVTDEDIESILSKAEEKTKELNEKLGNLGESSLRNFTLDTEPESVYQFEGEDYRAKQKAPNPIGYWIEPPKRERRANYQVDAYFREAMRQGQTDTKSTKAPRPNLPKVYDFQFYPKRLFELFDREIYAYRKMQKWKVPLSTDLERKEAEKAQKEEQKKIDDAEPLTEEEKEEMQELLQEGYKDWSRREFQQFIKASEKYGRNDLENIAKDIETKTFEQVKEYAAVFWDRLEDLTDHERYLSQIEKGEQRIQKRQMVKLALDAKVAKYKAPQHQLRLMYGGNRCKNFTEEEDRFLLCHLHEFGFDKENVYDEVRQAIRSAPQFRFDWFIRSRTAAEIQRRCNILISMVEKEMADQISEMKISEQPATKGTRGRKPKGAAGDTKGTKRKPDTPASTKAKRVK</sequence>
<accession>A0AAD4MXD6</accession>
<evidence type="ECO:0000256" key="2">
    <source>
        <dbReference type="ARBA" id="ARBA00009687"/>
    </source>
</evidence>
<dbReference type="InterPro" id="IPR044754">
    <property type="entry name" value="Isw1/2_DEXHc"/>
</dbReference>
<dbReference type="CDD" id="cd18793">
    <property type="entry name" value="SF2_C_SNF"/>
    <property type="match status" value="1"/>
</dbReference>
<dbReference type="Gene3D" id="3.40.50.300">
    <property type="entry name" value="P-loop containing nucleotide triphosphate hydrolases"/>
    <property type="match status" value="1"/>
</dbReference>
<dbReference type="CDD" id="cd17997">
    <property type="entry name" value="DEXHc_SMARCA1_SMARCA5"/>
    <property type="match status" value="1"/>
</dbReference>
<feature type="domain" description="Helicase ATP-binding" evidence="14">
    <location>
        <begin position="167"/>
        <end position="332"/>
    </location>
</feature>
<dbReference type="GO" id="GO:0031491">
    <property type="term" value="F:nucleosome binding"/>
    <property type="evidence" value="ECO:0007669"/>
    <property type="project" value="InterPro"/>
</dbReference>
<dbReference type="PROSITE" id="PS51293">
    <property type="entry name" value="SANT"/>
    <property type="match status" value="1"/>
</dbReference>
<dbReference type="GO" id="GO:0045944">
    <property type="term" value="P:positive regulation of transcription by RNA polymerase II"/>
    <property type="evidence" value="ECO:0007669"/>
    <property type="project" value="UniProtKB-ARBA"/>
</dbReference>
<keyword evidence="7" id="KW-0347">Helicase</keyword>
<keyword evidence="9" id="KW-0156">Chromatin regulator</keyword>
<dbReference type="SMART" id="SM00717">
    <property type="entry name" value="SANT"/>
    <property type="match status" value="2"/>
</dbReference>
<gene>
    <name evidence="17" type="ORF">DdX_12661</name>
</gene>
<dbReference type="PANTHER" id="PTHR45623">
    <property type="entry name" value="CHROMODOMAIN-HELICASE-DNA-BINDING PROTEIN 3-RELATED-RELATED"/>
    <property type="match status" value="1"/>
</dbReference>
<evidence type="ECO:0000313" key="18">
    <source>
        <dbReference type="Proteomes" id="UP001201812"/>
    </source>
</evidence>
<dbReference type="SMART" id="SM00487">
    <property type="entry name" value="DEXDc"/>
    <property type="match status" value="1"/>
</dbReference>
<dbReference type="InterPro" id="IPR009057">
    <property type="entry name" value="Homeodomain-like_sf"/>
</dbReference>
<dbReference type="SMART" id="SM00490">
    <property type="entry name" value="HELICc"/>
    <property type="match status" value="1"/>
</dbReference>
<dbReference type="Gene3D" id="1.10.10.60">
    <property type="entry name" value="Homeodomain-like"/>
    <property type="match status" value="2"/>
</dbReference>
<evidence type="ECO:0000256" key="11">
    <source>
        <dbReference type="ARBA" id="ARBA00023242"/>
    </source>
</evidence>
<keyword evidence="12" id="KW-0175">Coiled coil</keyword>
<feature type="compositionally biased region" description="Acidic residues" evidence="13">
    <location>
        <begin position="31"/>
        <end position="54"/>
    </location>
</feature>
<evidence type="ECO:0000256" key="10">
    <source>
        <dbReference type="ARBA" id="ARBA00023125"/>
    </source>
</evidence>
<feature type="coiled-coil region" evidence="12">
    <location>
        <begin position="645"/>
        <end position="672"/>
    </location>
</feature>
<name>A0AAD4MXD6_9BILA</name>
<keyword evidence="6" id="KW-0378">Hydrolase</keyword>
<evidence type="ECO:0000256" key="12">
    <source>
        <dbReference type="SAM" id="Coils"/>
    </source>
</evidence>
<evidence type="ECO:0000259" key="16">
    <source>
        <dbReference type="PROSITE" id="PS51293"/>
    </source>
</evidence>
<dbReference type="CDD" id="cd00167">
    <property type="entry name" value="SANT"/>
    <property type="match status" value="1"/>
</dbReference>
<dbReference type="Proteomes" id="UP001201812">
    <property type="component" value="Unassembled WGS sequence"/>
</dbReference>
<dbReference type="Pfam" id="PF09110">
    <property type="entry name" value="HAND"/>
    <property type="match status" value="1"/>
</dbReference>
<proteinExistence type="inferred from homology"/>
<feature type="domain" description="SANT" evidence="16">
    <location>
        <begin position="820"/>
        <end position="872"/>
    </location>
</feature>
<reference evidence="17" key="1">
    <citation type="submission" date="2022-01" db="EMBL/GenBank/DDBJ databases">
        <title>Genome Sequence Resource for Two Populations of Ditylenchus destructor, the Migratory Endoparasitic Phytonematode.</title>
        <authorList>
            <person name="Zhang H."/>
            <person name="Lin R."/>
            <person name="Xie B."/>
        </authorList>
    </citation>
    <scope>NUCLEOTIDE SEQUENCE</scope>
    <source>
        <strain evidence="17">BazhouSP</strain>
    </source>
</reference>
<dbReference type="InterPro" id="IPR017884">
    <property type="entry name" value="SANT_dom"/>
</dbReference>
<keyword evidence="8" id="KW-0067">ATP-binding</keyword>
<dbReference type="Pfam" id="PF09111">
    <property type="entry name" value="SLIDE"/>
    <property type="match status" value="1"/>
</dbReference>
<dbReference type="GO" id="GO:0034728">
    <property type="term" value="P:nucleosome organization"/>
    <property type="evidence" value="ECO:0007669"/>
    <property type="project" value="TreeGrafter"/>
</dbReference>
<evidence type="ECO:0000256" key="7">
    <source>
        <dbReference type="ARBA" id="ARBA00022806"/>
    </source>
</evidence>
<dbReference type="Gene3D" id="3.40.50.10810">
    <property type="entry name" value="Tandem AAA-ATPase domain"/>
    <property type="match status" value="1"/>
</dbReference>
<evidence type="ECO:0000256" key="6">
    <source>
        <dbReference type="ARBA" id="ARBA00022801"/>
    </source>
</evidence>
<dbReference type="GO" id="GO:0004386">
    <property type="term" value="F:helicase activity"/>
    <property type="evidence" value="ECO:0007669"/>
    <property type="project" value="UniProtKB-KW"/>
</dbReference>
<dbReference type="FunFam" id="3.40.50.300:FF:000082">
    <property type="entry name" value="ISWI chromatin remodeling complex ATPase ISW1"/>
    <property type="match status" value="1"/>
</dbReference>
<keyword evidence="5" id="KW-0547">Nucleotide-binding</keyword>
<dbReference type="FunFam" id="3.40.50.10810:FF:000005">
    <property type="entry name" value="Photoperiod-independent early flowering 1"/>
    <property type="match status" value="1"/>
</dbReference>
<keyword evidence="18" id="KW-1185">Reference proteome</keyword>
<dbReference type="Pfam" id="PF00271">
    <property type="entry name" value="Helicase_C"/>
    <property type="match status" value="1"/>
</dbReference>
<feature type="compositionally biased region" description="Basic and acidic residues" evidence="13">
    <location>
        <begin position="788"/>
        <end position="802"/>
    </location>
</feature>
<dbReference type="GO" id="GO:0003677">
    <property type="term" value="F:DNA binding"/>
    <property type="evidence" value="ECO:0007669"/>
    <property type="project" value="UniProtKB-KW"/>
</dbReference>
<comment type="caution">
    <text evidence="17">The sequence shown here is derived from an EMBL/GenBank/DDBJ whole genome shotgun (WGS) entry which is preliminary data.</text>
</comment>